<proteinExistence type="predicted"/>
<evidence type="ECO:0000259" key="3">
    <source>
        <dbReference type="Pfam" id="PF00535"/>
    </source>
</evidence>
<evidence type="ECO:0000259" key="2">
    <source>
        <dbReference type="Pfam" id="PF00534"/>
    </source>
</evidence>
<keyword evidence="1" id="KW-0175">Coiled coil</keyword>
<dbReference type="InterPro" id="IPR050834">
    <property type="entry name" value="Glycosyltransf_2"/>
</dbReference>
<dbReference type="GO" id="GO:0016757">
    <property type="term" value="F:glycosyltransferase activity"/>
    <property type="evidence" value="ECO:0007669"/>
    <property type="project" value="InterPro"/>
</dbReference>
<evidence type="ECO:0008006" key="8">
    <source>
        <dbReference type="Google" id="ProtNLM"/>
    </source>
</evidence>
<dbReference type="Pfam" id="PF08241">
    <property type="entry name" value="Methyltransf_11"/>
    <property type="match status" value="1"/>
</dbReference>
<dbReference type="Gene3D" id="3.40.50.2000">
    <property type="entry name" value="Glycogen Phosphorylase B"/>
    <property type="match status" value="2"/>
</dbReference>
<evidence type="ECO:0000259" key="5">
    <source>
        <dbReference type="Pfam" id="PF13524"/>
    </source>
</evidence>
<dbReference type="InterPro" id="IPR029044">
    <property type="entry name" value="Nucleotide-diphossugar_trans"/>
</dbReference>
<dbReference type="Gene3D" id="3.40.50.150">
    <property type="entry name" value="Vaccinia Virus protein VP39"/>
    <property type="match status" value="2"/>
</dbReference>
<organism evidence="6 7">
    <name type="scientific">Methanobacterium bryantii</name>
    <dbReference type="NCBI Taxonomy" id="2161"/>
    <lineage>
        <taxon>Archaea</taxon>
        <taxon>Methanobacteriati</taxon>
        <taxon>Methanobacteriota</taxon>
        <taxon>Methanomada group</taxon>
        <taxon>Methanobacteria</taxon>
        <taxon>Methanobacteriales</taxon>
        <taxon>Methanobacteriaceae</taxon>
        <taxon>Methanobacterium</taxon>
    </lineage>
</organism>
<dbReference type="InterPro" id="IPR001173">
    <property type="entry name" value="Glyco_trans_2-like"/>
</dbReference>
<dbReference type="RefSeq" id="WP_179288727.1">
    <property type="nucleotide sequence ID" value="NZ_LMVM01000001.1"/>
</dbReference>
<sequence>MNKFWNNVILPIIESINASYIVEVGSDTGINTRNILEYCVEHDAHMTAIDPSPNFNFEEFELKYEDKFEIYRELSISRLPLLENYDVILLDGDHNWYTVYNELKIIEKNFKNKKFPLVILHDIGWPYARRDLYYNPENIPEAYRQPYKKLGMYPGQTDLKNQGGLNRHLYNSIYENNPKNGTLTAVEDFIDESDLKFSFKLIKAFHGLGILFIKNDEMETIIKEIIEKADLLNNLEEERVKLLIAHSESNLQGNSLKKELNENKKKLEYVENRLNLTELKSANETKLIQKKEEQLKNIKDQLNQTKTRLDQTEGRFEQIKDHLNLSNELIQKKEEQLRNAKDQLNQTINNLKQTEIKLKSSNDLAKETKKQLEKTEIQLKLSLELIQEKEAFIDEIENELKQTKNQLESSNKLVQEKQSIIDNIKKKKKKTVKELNSQIDDLKVSLIEMEYLSNKDRPLIQRLISRFPSLYILFNMNETGFKHALINIKGHNTIKNDNLFDIGFYLKNNKSVRLSGMDPILHYLYHGFKEGKKPSPTFNSDYYLKRYKDVKNSNLNPLIHYGLYGKNEGRKTTIIKNQNKAKKNKRIQLKSDYNVIYDSGLFDADWYLKKNPDVVSANMDPLVHFIRHGANENRDPNPNFSISVYLQKNSDIVSSGMNPLVHYIKYGIKEDHKDQFAVNNNYYITKEKEPLVLTEMEAKEKYEKIINKNASLIDLYHFDSNDPLVSVIILNRNGLEHLKRLFRNFKENIKYPNYELIVVDNASTDNSINLLEKLSETLPIKIIKNIENKSFSEANNQAVKSAKGEYLLFLNNDIEPTYGWLNQMMRTALKTNNLGSVGAKLIYPDCSNSVYNKNNSFKIQHMGIAFQNLNIFYRPYNMGTGLEPFDSDSNLERARAGNTAAVLLVKKDTYLEVGGLDEGYYYGYEDVDFCLKLLKKGYKNIYCPKALLFHYEFGSEEKIKDPKYRDTKFETNKNLLISKWHNWISDNFFMDKLNNNGIFSENPLKVAFVVTESGENASAGDYFTALELGEALKKLGWEISFLSRRGHENWYKVGEDVDVLISLLDIYDPREIKCSNKSLVKIAWSRNWFDKWVSNPGFPDYDIIFASSETACAYIKEKSGMETLLLPLATNEDRFNDKILQNKKYSCDYCFTGSYWNDPREIIEMLDPESMPYEFKLYGKNWDKMDKFKKYDQGFLNYFNLPEVYASTKIVINDANRVTKEYGSTNSRVFDATASGALVLTNGEVGAKETFKGKIPVFRSKEELNELIKYYLENESARLSKVKELQEFVLRNHTYKIRADILKETLKEYYKTKGYIVCPICGFKSSEFLSFGNPPRKNVLCPNCGSLERHRATYLTLKEKTDIFEENTRMLHIAPEEAFTEIFSKHENIDYLPVDLDMDVPYVKEKMDIQNINYPDDTFDFILCSHVLEHVPNDKKAMKELYRVLKPNGTIIILEPINRSLKETRENSYDVLPELKSERYAKNDKLRSYGLDFSDKLRNAGFKVISDDFVKNFNKKIVNRYGLNYKDVLCYCTKAKKYGVSVLMPAHNNENTIERAINSVLNQTFTDYELIIVDTGSTDNTEILINEKYGDHLNEKIKYFKHENSGTKKALNKGLAEAQGKIIAYLDSGNYWFESYLEKMVSALFKNNKNTAYTGIEVENITKNKTFVKKVKYSRNQLLENNYIDLNVFVHKKFIYDQLGGLNESLTHLEDWDLILRYTRLNEPYFVDETLAKCFLNDEFKVNSNVNLDNNRSMVHKIHKNERIEKGLDNLNIGYVLWDFPAFSQTFVMNELRWLVENNYNVKVFYKIRPDKEAELDFDIEAYQIENENDLIEKIEEFDINMLHSHFVYPACTLLTYPAAKKTGVSFTVFAHAIDIFHHDNDKRNKIREISQSHYCKKIFVLGNFHYNYLAERGVPKGKLMLLRQATKYEIKNEINRDMHRFKREIKDVITVTRFVEKKGIDTLIETAKILEQEDLNFKIYGYGPLEEDLQTQINELNLKNVTIEGPIKGNAVKKAYLDGDIFVLPCRRASNGDMDGMPTVIFEAMAYGVPVITTNVSSIPEFVLDNYCGFIVNPNDPVALANKIQYVRGMDKNKLFTILKHAQKQVQKSSSVEETIETMIDIWSNNKIDLFMITYQKQQYKDLKTIKEILDRIFKHTTVDFDLTIVDNDSDEDFKNFIQEYARKYSNIRLVFLHDNLLCGPASNIALDLMNNDFAIYICSNEGFILKHGWEYKALKYMRNNKNVGIAGDLAYSQNYYNGKTYKNQEFFSKFRNKEYIVGNDDVGFKHVQGGIYILRRDTYEQCGGFNPLLPQGYMDVEYSYYLQSMDWELGVIPEWISLTKKTRPEFYAYLDENTTFVHPLKLEDVNQIENKSLNRCNICNGELVDNICTICRSDSSERAIYRIIGKTDKLYRSLTCTLLLKNNNIHEMFEKMFTVINKPYSTKNVNENLEDVLEILESSDVLVTNLNFDITNYEKLLKMMVNRVNDRGLLLLQLSNDELLNKYIKEFLTDQRFVIDTVDFVSNKLVNDEFLVAERDI</sequence>
<dbReference type="SUPFAM" id="SSF53335">
    <property type="entry name" value="S-adenosyl-L-methionine-dependent methyltransferases"/>
    <property type="match status" value="2"/>
</dbReference>
<keyword evidence="7" id="KW-1185">Reference proteome</keyword>
<dbReference type="InterPro" id="IPR001296">
    <property type="entry name" value="Glyco_trans_1"/>
</dbReference>
<dbReference type="InterPro" id="IPR029063">
    <property type="entry name" value="SAM-dependent_MTases_sf"/>
</dbReference>
<dbReference type="CDD" id="cd03801">
    <property type="entry name" value="GT4_PimA-like"/>
    <property type="match status" value="1"/>
</dbReference>
<dbReference type="InterPro" id="IPR055259">
    <property type="entry name" value="YkvP/CgeB_Glyco_trans-like"/>
</dbReference>
<dbReference type="Gene3D" id="3.90.550.10">
    <property type="entry name" value="Spore Coat Polysaccharide Biosynthesis Protein SpsA, Chain A"/>
    <property type="match status" value="3"/>
</dbReference>
<dbReference type="PANTHER" id="PTHR43685">
    <property type="entry name" value="GLYCOSYLTRANSFERASE"/>
    <property type="match status" value="1"/>
</dbReference>
<evidence type="ECO:0000256" key="1">
    <source>
        <dbReference type="SAM" id="Coils"/>
    </source>
</evidence>
<reference evidence="6 7" key="1">
    <citation type="journal article" date="2017" name="BMC Genomics">
        <title>Genomic analysis of methanogenic archaea reveals a shift towards energy conservation.</title>
        <authorList>
            <person name="Gilmore S.P."/>
            <person name="Henske J.K."/>
            <person name="Sexton J.A."/>
            <person name="Solomon K.V."/>
            <person name="Seppala S."/>
            <person name="Yoo J.I."/>
            <person name="Huyett L.M."/>
            <person name="Pressman A."/>
            <person name="Cogan J.Z."/>
            <person name="Kivenson V."/>
            <person name="Peng X."/>
            <person name="Tan Y."/>
            <person name="Valentine D.L."/>
            <person name="O'Malley M.A."/>
        </authorList>
    </citation>
    <scope>NUCLEOTIDE SEQUENCE [LARGE SCALE GENOMIC DNA]</scope>
    <source>
        <strain evidence="6 7">M.o.H.</strain>
    </source>
</reference>
<dbReference type="OrthoDB" id="131038at2157"/>
<evidence type="ECO:0000313" key="6">
    <source>
        <dbReference type="EMBL" id="PAV06293.1"/>
    </source>
</evidence>
<dbReference type="PANTHER" id="PTHR43685:SF2">
    <property type="entry name" value="GLYCOSYLTRANSFERASE 2-LIKE DOMAIN-CONTAINING PROTEIN"/>
    <property type="match status" value="1"/>
</dbReference>
<feature type="domain" description="Spore protein YkvP/CgeB glycosyl transferase-like" evidence="5">
    <location>
        <begin position="1172"/>
        <end position="1302"/>
    </location>
</feature>
<accession>A0A2A2HAK9</accession>
<feature type="domain" description="Glycosyltransferase 2-like" evidence="3">
    <location>
        <begin position="2133"/>
        <end position="2299"/>
    </location>
</feature>
<protein>
    <recommendedName>
        <fullName evidence="8">Glycosyltransferase 2-like domain-containing protein</fullName>
    </recommendedName>
</protein>
<dbReference type="EMBL" id="LMVM01000001">
    <property type="protein sequence ID" value="PAV06293.1"/>
    <property type="molecule type" value="Genomic_DNA"/>
</dbReference>
<feature type="coiled-coil region" evidence="1">
    <location>
        <begin position="281"/>
        <end position="445"/>
    </location>
</feature>
<evidence type="ECO:0000259" key="4">
    <source>
        <dbReference type="Pfam" id="PF08241"/>
    </source>
</evidence>
<dbReference type="CDD" id="cd04186">
    <property type="entry name" value="GT_2_like_c"/>
    <property type="match status" value="1"/>
</dbReference>
<dbReference type="Proteomes" id="UP000217784">
    <property type="component" value="Unassembled WGS sequence"/>
</dbReference>
<dbReference type="SUPFAM" id="SSF57997">
    <property type="entry name" value="Tropomyosin"/>
    <property type="match status" value="1"/>
</dbReference>
<comment type="caution">
    <text evidence="6">The sequence shown here is derived from an EMBL/GenBank/DDBJ whole genome shotgun (WGS) entry which is preliminary data.</text>
</comment>
<dbReference type="Pfam" id="PF13524">
    <property type="entry name" value="Glyco_trans_1_2"/>
    <property type="match status" value="1"/>
</dbReference>
<dbReference type="SUPFAM" id="SSF53448">
    <property type="entry name" value="Nucleotide-diphospho-sugar transferases"/>
    <property type="match status" value="3"/>
</dbReference>
<dbReference type="Pfam" id="PF00534">
    <property type="entry name" value="Glycos_transf_1"/>
    <property type="match status" value="1"/>
</dbReference>
<dbReference type="GO" id="GO:0008757">
    <property type="term" value="F:S-adenosylmethionine-dependent methyltransferase activity"/>
    <property type="evidence" value="ECO:0007669"/>
    <property type="project" value="InterPro"/>
</dbReference>
<dbReference type="SUPFAM" id="SSF53756">
    <property type="entry name" value="UDP-Glycosyltransferase/glycogen phosphorylase"/>
    <property type="match status" value="1"/>
</dbReference>
<evidence type="ECO:0000313" key="7">
    <source>
        <dbReference type="Proteomes" id="UP000217784"/>
    </source>
</evidence>
<name>A0A2A2HAK9_METBR</name>
<feature type="domain" description="Glycosyl transferase family 1" evidence="2">
    <location>
        <begin position="1935"/>
        <end position="2088"/>
    </location>
</feature>
<dbReference type="InterPro" id="IPR013216">
    <property type="entry name" value="Methyltransf_11"/>
</dbReference>
<dbReference type="CDD" id="cd02440">
    <property type="entry name" value="AdoMet_MTases"/>
    <property type="match status" value="1"/>
</dbReference>
<feature type="domain" description="Methyltransferase type 11" evidence="4">
    <location>
        <begin position="1405"/>
        <end position="1453"/>
    </location>
</feature>
<feature type="domain" description="Glycosyltransferase 2-like" evidence="3">
    <location>
        <begin position="726"/>
        <end position="869"/>
    </location>
</feature>
<feature type="domain" description="Glycosyltransferase 2-like" evidence="3">
    <location>
        <begin position="1541"/>
        <end position="1681"/>
    </location>
</feature>
<dbReference type="Pfam" id="PF00535">
    <property type="entry name" value="Glycos_transf_2"/>
    <property type="match status" value="3"/>
</dbReference>
<gene>
    <name evidence="6" type="ORF">ASJ80_15810</name>
</gene>